<comment type="caution">
    <text evidence="1">The sequence shown here is derived from an EMBL/GenBank/DDBJ whole genome shotgun (WGS) entry which is preliminary data.</text>
</comment>
<sequence>MAVEDNEDHPPKNLMVSILESIREAYVEEHGEEPPEEFMQRARNEIVHNFASKDRDEHRDIYEALAKE</sequence>
<evidence type="ECO:0000313" key="1">
    <source>
        <dbReference type="EMBL" id="GAA0665099.1"/>
    </source>
</evidence>
<dbReference type="Proteomes" id="UP001500420">
    <property type="component" value="Unassembled WGS sequence"/>
</dbReference>
<protein>
    <submittedName>
        <fullName evidence="1">Uncharacterized protein</fullName>
    </submittedName>
</protein>
<reference evidence="1 2" key="1">
    <citation type="journal article" date="2019" name="Int. J. Syst. Evol. Microbiol.">
        <title>The Global Catalogue of Microorganisms (GCM) 10K type strain sequencing project: providing services to taxonomists for standard genome sequencing and annotation.</title>
        <authorList>
            <consortium name="The Broad Institute Genomics Platform"/>
            <consortium name="The Broad Institute Genome Sequencing Center for Infectious Disease"/>
            <person name="Wu L."/>
            <person name="Ma J."/>
        </authorList>
    </citation>
    <scope>NUCLEOTIDE SEQUENCE [LARGE SCALE GENOMIC DNA]</scope>
    <source>
        <strain evidence="1 2">JCM 16328</strain>
    </source>
</reference>
<dbReference type="RefSeq" id="WP_343772546.1">
    <property type="nucleotide sequence ID" value="NZ_BAAADV010000001.1"/>
</dbReference>
<name>A0AAV3T5R1_9EURY</name>
<dbReference type="AlphaFoldDB" id="A0AAV3T5R1"/>
<keyword evidence="2" id="KW-1185">Reference proteome</keyword>
<dbReference type="EMBL" id="BAAADV010000001">
    <property type="protein sequence ID" value="GAA0665099.1"/>
    <property type="molecule type" value="Genomic_DNA"/>
</dbReference>
<evidence type="ECO:0000313" key="2">
    <source>
        <dbReference type="Proteomes" id="UP001500420"/>
    </source>
</evidence>
<accession>A0AAV3T5R1</accession>
<proteinExistence type="predicted"/>
<gene>
    <name evidence="1" type="ORF">GCM10009020_07620</name>
</gene>
<organism evidence="1 2">
    <name type="scientific">Natronoarchaeum mannanilyticum</name>
    <dbReference type="NCBI Taxonomy" id="926360"/>
    <lineage>
        <taxon>Archaea</taxon>
        <taxon>Methanobacteriati</taxon>
        <taxon>Methanobacteriota</taxon>
        <taxon>Stenosarchaea group</taxon>
        <taxon>Halobacteria</taxon>
        <taxon>Halobacteriales</taxon>
        <taxon>Natronoarchaeaceae</taxon>
    </lineage>
</organism>